<accession>A0A6A4GI17</accession>
<dbReference type="PROSITE" id="PS50966">
    <property type="entry name" value="ZF_SWIM"/>
    <property type="match status" value="1"/>
</dbReference>
<dbReference type="GO" id="GO:0008270">
    <property type="term" value="F:zinc ion binding"/>
    <property type="evidence" value="ECO:0007669"/>
    <property type="project" value="UniProtKB-KW"/>
</dbReference>
<evidence type="ECO:0000313" key="4">
    <source>
        <dbReference type="Proteomes" id="UP000799118"/>
    </source>
</evidence>
<gene>
    <name evidence="3" type="ORF">BT96DRAFT_785229</name>
</gene>
<organism evidence="3 4">
    <name type="scientific">Gymnopus androsaceus JB14</name>
    <dbReference type="NCBI Taxonomy" id="1447944"/>
    <lineage>
        <taxon>Eukaryota</taxon>
        <taxon>Fungi</taxon>
        <taxon>Dikarya</taxon>
        <taxon>Basidiomycota</taxon>
        <taxon>Agaricomycotina</taxon>
        <taxon>Agaricomycetes</taxon>
        <taxon>Agaricomycetidae</taxon>
        <taxon>Agaricales</taxon>
        <taxon>Marasmiineae</taxon>
        <taxon>Omphalotaceae</taxon>
        <taxon>Gymnopus</taxon>
    </lineage>
</organism>
<dbReference type="InterPro" id="IPR007527">
    <property type="entry name" value="Znf_SWIM"/>
</dbReference>
<dbReference type="Proteomes" id="UP000799118">
    <property type="component" value="Unassembled WGS sequence"/>
</dbReference>
<evidence type="ECO:0000259" key="2">
    <source>
        <dbReference type="PROSITE" id="PS50966"/>
    </source>
</evidence>
<protein>
    <recommendedName>
        <fullName evidence="2">SWIM-type domain-containing protein</fullName>
    </recommendedName>
</protein>
<evidence type="ECO:0000313" key="3">
    <source>
        <dbReference type="EMBL" id="KAE9385191.1"/>
    </source>
</evidence>
<name>A0A6A4GI17_9AGAR</name>
<proteinExistence type="predicted"/>
<dbReference type="OrthoDB" id="3261031at2759"/>
<keyword evidence="1" id="KW-0862">Zinc</keyword>
<feature type="non-terminal residue" evidence="3">
    <location>
        <position position="183"/>
    </location>
</feature>
<dbReference type="AlphaFoldDB" id="A0A6A4GI17"/>
<keyword evidence="4" id="KW-1185">Reference proteome</keyword>
<feature type="non-terminal residue" evidence="3">
    <location>
        <position position="1"/>
    </location>
</feature>
<keyword evidence="1" id="KW-0863">Zinc-finger</keyword>
<reference evidence="3" key="1">
    <citation type="journal article" date="2019" name="Environ. Microbiol.">
        <title>Fungal ecological strategies reflected in gene transcription - a case study of two litter decomposers.</title>
        <authorList>
            <person name="Barbi F."/>
            <person name="Kohler A."/>
            <person name="Barry K."/>
            <person name="Baskaran P."/>
            <person name="Daum C."/>
            <person name="Fauchery L."/>
            <person name="Ihrmark K."/>
            <person name="Kuo A."/>
            <person name="LaButti K."/>
            <person name="Lipzen A."/>
            <person name="Morin E."/>
            <person name="Grigoriev I.V."/>
            <person name="Henrissat B."/>
            <person name="Lindahl B."/>
            <person name="Martin F."/>
        </authorList>
    </citation>
    <scope>NUCLEOTIDE SEQUENCE</scope>
    <source>
        <strain evidence="3">JB14</strain>
    </source>
</reference>
<dbReference type="EMBL" id="ML770018">
    <property type="protein sequence ID" value="KAE9385191.1"/>
    <property type="molecule type" value="Genomic_DNA"/>
</dbReference>
<keyword evidence="1" id="KW-0479">Metal-binding</keyword>
<evidence type="ECO:0000256" key="1">
    <source>
        <dbReference type="PROSITE-ProRule" id="PRU00325"/>
    </source>
</evidence>
<feature type="domain" description="SWIM-type" evidence="2">
    <location>
        <begin position="140"/>
        <end position="174"/>
    </location>
</feature>
<sequence length="183" mass="20902">FTVGIRTSGRSESEQRVLKVFTGPKKSLFQVFNGLNERTAGQSAQSLARILFASILALLRDHACPYALQTCYHEMQESLFYTTTTLQRPNGMRNWNMFNDFTNDKAYVSTKWIIRLVINQGLQIRHIFRVKRLAGVATHYVIVLQDGRVICDCCMGLNLGIPCRHYFQLYTKVEGLTFSIGII</sequence>